<reference evidence="3 4" key="1">
    <citation type="submission" date="2024-01" db="EMBL/GenBank/DDBJ databases">
        <title>The diversity of rhizobia nodulating Mimosa spp. in eleven states of Brazil covering several biomes is determined by host plant, location, and edaphic factors.</title>
        <authorList>
            <person name="Rouws L."/>
            <person name="Barauna A."/>
            <person name="Beukes C."/>
            <person name="De Faria S.M."/>
            <person name="Gross E."/>
            <person name="Dos Reis Junior F.B."/>
            <person name="Simon M."/>
            <person name="Maluk M."/>
            <person name="Odee D.W."/>
            <person name="Kenicer G."/>
            <person name="Young J.P.W."/>
            <person name="Reis V.M."/>
            <person name="Zilli J."/>
            <person name="James E.K."/>
        </authorList>
    </citation>
    <scope>NUCLEOTIDE SEQUENCE [LARGE SCALE GENOMIC DNA]</scope>
    <source>
        <strain evidence="3 4">JHI1651</strain>
    </source>
</reference>
<dbReference type="PANTHER" id="PTHR11803:SF58">
    <property type="entry name" value="PROTEIN HMF1-RELATED"/>
    <property type="match status" value="1"/>
</dbReference>
<evidence type="ECO:0000256" key="2">
    <source>
        <dbReference type="SAM" id="Phobius"/>
    </source>
</evidence>
<organism evidence="3 4">
    <name type="scientific">Paraburkholderia caribensis</name>
    <dbReference type="NCBI Taxonomy" id="75105"/>
    <lineage>
        <taxon>Bacteria</taxon>
        <taxon>Pseudomonadati</taxon>
        <taxon>Pseudomonadota</taxon>
        <taxon>Betaproteobacteria</taxon>
        <taxon>Burkholderiales</taxon>
        <taxon>Burkholderiaceae</taxon>
        <taxon>Paraburkholderia</taxon>
    </lineage>
</organism>
<comment type="caution">
    <text evidence="3">The sequence shown here is derived from an EMBL/GenBank/DDBJ whole genome shotgun (WGS) entry which is preliminary data.</text>
</comment>
<dbReference type="Proteomes" id="UP001462961">
    <property type="component" value="Unassembled WGS sequence"/>
</dbReference>
<dbReference type="InterPro" id="IPR035959">
    <property type="entry name" value="RutC-like_sf"/>
</dbReference>
<keyword evidence="2" id="KW-0472">Membrane</keyword>
<comment type="similarity">
    <text evidence="1">Belongs to the RutC family.</text>
</comment>
<evidence type="ECO:0000313" key="4">
    <source>
        <dbReference type="Proteomes" id="UP001462961"/>
    </source>
</evidence>
<sequence>MVYLTAIRWGIVMSVAAGLGAGVAYAQNIQKMNPDNVAPPIVPEYSHLVVVPSGMKLLYLAGQLGIRPDGSIPESFDDQLIQAYENVRHILASQGASPQDIVKVSVYAVGEPVDRKRLSDYRHRFFAGAPHPASTFIFVSKLARPDFLVEVEAIAAVPVSHQ</sequence>
<dbReference type="GO" id="GO:0016787">
    <property type="term" value="F:hydrolase activity"/>
    <property type="evidence" value="ECO:0007669"/>
    <property type="project" value="UniProtKB-KW"/>
</dbReference>
<evidence type="ECO:0000313" key="3">
    <source>
        <dbReference type="EMBL" id="MEO1752941.1"/>
    </source>
</evidence>
<protein>
    <submittedName>
        <fullName evidence="3">RidA family protein</fullName>
        <ecNumber evidence="3">3.5.-.-</ecNumber>
    </submittedName>
</protein>
<gene>
    <name evidence="3" type="ORF">VOI32_03255</name>
</gene>
<dbReference type="Gene3D" id="3.30.1330.40">
    <property type="entry name" value="RutC-like"/>
    <property type="match status" value="1"/>
</dbReference>
<proteinExistence type="inferred from homology"/>
<evidence type="ECO:0000256" key="1">
    <source>
        <dbReference type="ARBA" id="ARBA00010552"/>
    </source>
</evidence>
<dbReference type="PANTHER" id="PTHR11803">
    <property type="entry name" value="2-IMINOBUTANOATE/2-IMINOPROPANOATE DEAMINASE RIDA"/>
    <property type="match status" value="1"/>
</dbReference>
<dbReference type="SUPFAM" id="SSF55298">
    <property type="entry name" value="YjgF-like"/>
    <property type="match status" value="1"/>
</dbReference>
<dbReference type="RefSeq" id="WP_176957020.1">
    <property type="nucleotide sequence ID" value="NZ_CP015959.1"/>
</dbReference>
<keyword evidence="4" id="KW-1185">Reference proteome</keyword>
<keyword evidence="2" id="KW-1133">Transmembrane helix</keyword>
<dbReference type="Pfam" id="PF01042">
    <property type="entry name" value="Ribonuc_L-PSP"/>
    <property type="match status" value="1"/>
</dbReference>
<feature type="transmembrane region" description="Helical" evidence="2">
    <location>
        <begin position="6"/>
        <end position="26"/>
    </location>
</feature>
<dbReference type="InterPro" id="IPR006175">
    <property type="entry name" value="YjgF/YER057c/UK114"/>
</dbReference>
<dbReference type="CDD" id="cd00448">
    <property type="entry name" value="YjgF_YER057c_UK114_family"/>
    <property type="match status" value="1"/>
</dbReference>
<dbReference type="EC" id="3.5.-.-" evidence="3"/>
<accession>A0ABV0DS70</accession>
<dbReference type="EMBL" id="JAYLVJ010000003">
    <property type="protein sequence ID" value="MEO1752941.1"/>
    <property type="molecule type" value="Genomic_DNA"/>
</dbReference>
<keyword evidence="3" id="KW-0378">Hydrolase</keyword>
<keyword evidence="2" id="KW-0812">Transmembrane</keyword>
<name>A0ABV0DS70_9BURK</name>